<gene>
    <name evidence="2" type="ORF">IAA96_07540</name>
</gene>
<dbReference type="Proteomes" id="UP000823616">
    <property type="component" value="Unassembled WGS sequence"/>
</dbReference>
<protein>
    <submittedName>
        <fullName evidence="2">RNB domain-containing ribonuclease</fullName>
    </submittedName>
</protein>
<sequence length="278" mass="30888">MFREKDLLLYKNLPAVVLRIENGKAVITLPPKGKAPGETKSIREKDAALLARGPVSGLEEVLRAELPEPETPPEEAAELFAGEHPPFPELASLIWGNLPPEAAWAQWQALSSSPWFRCTSPEEPVCIRSPEEAGEELRVREERQQKEKDREAFFSRLRRAVHERNRDCLLPGDGVFLQDAEALALGQSGKSAALQGAGFRETPEAAHSVLLQCGWWDRRKNPWPARKGLRLTGAAAAVEPPPEEDDRQREDFTHMTALAIDNAWSDDPDDAVSFYGGK</sequence>
<dbReference type="EMBL" id="JADIMS010000141">
    <property type="protein sequence ID" value="MBO8450942.1"/>
    <property type="molecule type" value="Genomic_DNA"/>
</dbReference>
<dbReference type="InterPro" id="IPR036388">
    <property type="entry name" value="WH-like_DNA-bd_sf"/>
</dbReference>
<reference evidence="2" key="1">
    <citation type="submission" date="2020-10" db="EMBL/GenBank/DDBJ databases">
        <authorList>
            <person name="Gilroy R."/>
        </authorList>
    </citation>
    <scope>NUCLEOTIDE SEQUENCE</scope>
    <source>
        <strain evidence="2">B3-4054</strain>
    </source>
</reference>
<dbReference type="Pfam" id="PF23161">
    <property type="entry name" value="HTH_RNase_II"/>
    <property type="match status" value="1"/>
</dbReference>
<feature type="domain" description="Ribonuclease II-like double HTH" evidence="1">
    <location>
        <begin position="136"/>
        <end position="222"/>
    </location>
</feature>
<evidence type="ECO:0000313" key="3">
    <source>
        <dbReference type="Proteomes" id="UP000823616"/>
    </source>
</evidence>
<organism evidence="2 3">
    <name type="scientific">Candidatus Avitreponema avistercoris</name>
    <dbReference type="NCBI Taxonomy" id="2840705"/>
    <lineage>
        <taxon>Bacteria</taxon>
        <taxon>Pseudomonadati</taxon>
        <taxon>Spirochaetota</taxon>
        <taxon>Spirochaetia</taxon>
        <taxon>Spirochaetales</taxon>
        <taxon>Candidatus Avitreponema</taxon>
    </lineage>
</organism>
<name>A0A9D9EN70_9SPIR</name>
<reference evidence="2" key="2">
    <citation type="journal article" date="2021" name="PeerJ">
        <title>Extensive microbial diversity within the chicken gut microbiome revealed by metagenomics and culture.</title>
        <authorList>
            <person name="Gilroy R."/>
            <person name="Ravi A."/>
            <person name="Getino M."/>
            <person name="Pursley I."/>
            <person name="Horton D.L."/>
            <person name="Alikhan N.F."/>
            <person name="Baker D."/>
            <person name="Gharbi K."/>
            <person name="Hall N."/>
            <person name="Watson M."/>
            <person name="Adriaenssens E.M."/>
            <person name="Foster-Nyarko E."/>
            <person name="Jarju S."/>
            <person name="Secka A."/>
            <person name="Antonio M."/>
            <person name="Oren A."/>
            <person name="Chaudhuri R.R."/>
            <person name="La Ragione R."/>
            <person name="Hildebrand F."/>
            <person name="Pallen M.J."/>
        </authorList>
    </citation>
    <scope>NUCLEOTIDE SEQUENCE</scope>
    <source>
        <strain evidence="2">B3-4054</strain>
    </source>
</reference>
<accession>A0A9D9EN70</accession>
<evidence type="ECO:0000313" key="2">
    <source>
        <dbReference type="EMBL" id="MBO8450942.1"/>
    </source>
</evidence>
<proteinExistence type="predicted"/>
<dbReference type="Gene3D" id="1.10.10.10">
    <property type="entry name" value="Winged helix-like DNA-binding domain superfamily/Winged helix DNA-binding domain"/>
    <property type="match status" value="1"/>
</dbReference>
<comment type="caution">
    <text evidence="2">The sequence shown here is derived from an EMBL/GenBank/DDBJ whole genome shotgun (WGS) entry which is preliminary data.</text>
</comment>
<dbReference type="InterPro" id="IPR056404">
    <property type="entry name" value="HTH_RNase_II"/>
</dbReference>
<evidence type="ECO:0000259" key="1">
    <source>
        <dbReference type="Pfam" id="PF23161"/>
    </source>
</evidence>
<feature type="non-terminal residue" evidence="2">
    <location>
        <position position="278"/>
    </location>
</feature>
<dbReference type="AlphaFoldDB" id="A0A9D9EN70"/>